<dbReference type="InterPro" id="IPR001251">
    <property type="entry name" value="CRAL-TRIO_dom"/>
</dbReference>
<dbReference type="Gene3D" id="3.40.525.10">
    <property type="entry name" value="CRAL-TRIO lipid binding domain"/>
    <property type="match status" value="1"/>
</dbReference>
<dbReference type="SUPFAM" id="SSF46938">
    <property type="entry name" value="CRAL/TRIO N-terminal domain"/>
    <property type="match status" value="1"/>
</dbReference>
<evidence type="ECO:0000259" key="12">
    <source>
        <dbReference type="PROSITE" id="PS50866"/>
    </source>
</evidence>
<organism evidence="13">
    <name type="scientific">Prunus dulcis</name>
    <name type="common">Almond</name>
    <name type="synonym">Amygdalus dulcis</name>
    <dbReference type="NCBI Taxonomy" id="3755"/>
    <lineage>
        <taxon>Eukaryota</taxon>
        <taxon>Viridiplantae</taxon>
        <taxon>Streptophyta</taxon>
        <taxon>Embryophyta</taxon>
        <taxon>Tracheophyta</taxon>
        <taxon>Spermatophyta</taxon>
        <taxon>Magnoliopsida</taxon>
        <taxon>eudicotyledons</taxon>
        <taxon>Gunneridae</taxon>
        <taxon>Pentapetalae</taxon>
        <taxon>rosids</taxon>
        <taxon>fabids</taxon>
        <taxon>Rosales</taxon>
        <taxon>Rosaceae</taxon>
        <taxon>Amygdaloideae</taxon>
        <taxon>Amygdaleae</taxon>
        <taxon>Prunus</taxon>
    </lineage>
</organism>
<dbReference type="InterPro" id="IPR056794">
    <property type="entry name" value="PATL1-6_C_GOLD"/>
</dbReference>
<feature type="compositionally biased region" description="Basic and acidic residues" evidence="10">
    <location>
        <begin position="186"/>
        <end position="195"/>
    </location>
</feature>
<comment type="similarity">
    <text evidence="3">Belongs to the patellin family.</text>
</comment>
<dbReference type="InterPro" id="IPR027417">
    <property type="entry name" value="P-loop_NTPase"/>
</dbReference>
<feature type="domain" description="GOLD" evidence="12">
    <location>
        <begin position="519"/>
        <end position="624"/>
    </location>
</feature>
<evidence type="ECO:0000256" key="5">
    <source>
        <dbReference type="ARBA" id="ARBA00022490"/>
    </source>
</evidence>
<feature type="region of interest" description="Disordered" evidence="10">
    <location>
        <begin position="163"/>
        <end position="210"/>
    </location>
</feature>
<dbReference type="SMART" id="SM00516">
    <property type="entry name" value="SEC14"/>
    <property type="match status" value="1"/>
</dbReference>
<dbReference type="SMART" id="SM01100">
    <property type="entry name" value="CRAL_TRIO_N"/>
    <property type="match status" value="1"/>
</dbReference>
<evidence type="ECO:0000313" key="13">
    <source>
        <dbReference type="EMBL" id="BBH10185.1"/>
    </source>
</evidence>
<keyword evidence="5" id="KW-0963">Cytoplasm</keyword>
<evidence type="ECO:0000256" key="7">
    <source>
        <dbReference type="ARBA" id="ARBA00023121"/>
    </source>
</evidence>
<evidence type="ECO:0000256" key="8">
    <source>
        <dbReference type="ARBA" id="ARBA00023136"/>
    </source>
</evidence>
<evidence type="ECO:0000256" key="2">
    <source>
        <dbReference type="ARBA" id="ARBA00004496"/>
    </source>
</evidence>
<dbReference type="PANTHER" id="PTHR45932:SF3">
    <property type="entry name" value="PATELLIN-4-LIKE"/>
    <property type="match status" value="1"/>
</dbReference>
<sequence length="640" mass="73871">MDAFNHISSNIDKIYKQLTKSNTHPLGGTAYLNLENEDDPFLHGIKYTAMPQQSAFVIWNNYLVEKKLLQHWHYSFRYTVTITHDIFRPSPFFILDEVDAALDNLNVAKVAGFIRSKSREGARENQDDDGGSGFQSIVISLKDSFYDKADALVGVYRDCERRTQKRSDHVREKEESQSSQEDDQEESKKSPREQKPNNSGNESTQEDEESDIEFLGPAIYQEAETTPSVELKQSDNKKKNKALLELRCRVEDAIVGNYLLGKPNKMISPAESARQREELREISLWGVPLLPSKGHQGTDIVLLKFLRAKDFKVLEAFEMLRRTLKWRKEYRTDEILEEELGSDLENLVFWSSVDKEGHPLCFTVYGPFKERELYKRTFGSKEKRQQFLRWRVQFMEKGIKKLSFKKGGVDSMVHITDLKNSPGPDMKELRSLSSKTLVLLQENYPELIQKNIVINAPLWYYVAHVLRSRLLSQRTKKKFVFARPSNVTKTLLKFVDPEKLPVQYGGLKREQDPEFTPEDKASRRSVKANTTACIEIPVAEGGLTLVWELTVVGWDVSYKEEFVPDDEGSYKILLQNKKRLGQCVRNSFYANEPGKIVITIENWTFKNKRVLYRSKSKLTVPVYRFLSRQTMATGARLVAT</sequence>
<dbReference type="InterPro" id="IPR036273">
    <property type="entry name" value="CRAL/TRIO_N_dom_sf"/>
</dbReference>
<keyword evidence="4" id="KW-0813">Transport</keyword>
<dbReference type="EMBL" id="AP019304">
    <property type="protein sequence ID" value="BBH10185.1"/>
    <property type="molecule type" value="Genomic_DNA"/>
</dbReference>
<dbReference type="PANTHER" id="PTHR45932">
    <property type="entry name" value="PATELLIN-1"/>
    <property type="match status" value="1"/>
</dbReference>
<accession>A0A4Y1S200</accession>
<dbReference type="Gene3D" id="3.40.50.300">
    <property type="entry name" value="P-loop containing nucleotide triphosphate hydrolases"/>
    <property type="match status" value="2"/>
</dbReference>
<dbReference type="InterPro" id="IPR009038">
    <property type="entry name" value="GOLD_dom"/>
</dbReference>
<gene>
    <name evidence="13" type="ORF">Prudu_022902</name>
</gene>
<keyword evidence="9" id="KW-0131">Cell cycle</keyword>
<dbReference type="PROSITE" id="PS50866">
    <property type="entry name" value="GOLD"/>
    <property type="match status" value="1"/>
</dbReference>
<keyword evidence="8" id="KW-0472">Membrane</keyword>
<protein>
    <submittedName>
        <fullName evidence="13">Sec14p-like phosphatidylinositol transfer family protein</fullName>
    </submittedName>
</protein>
<dbReference type="Pfam" id="PF25099">
    <property type="entry name" value="GOLD_PATL1_C"/>
    <property type="match status" value="1"/>
</dbReference>
<dbReference type="Pfam" id="PF03765">
    <property type="entry name" value="CRAL_TRIO_N"/>
    <property type="match status" value="1"/>
</dbReference>
<dbReference type="InterPro" id="IPR036865">
    <property type="entry name" value="CRAL-TRIO_dom_sf"/>
</dbReference>
<proteinExistence type="inferred from homology"/>
<name>A0A4Y1S200_PRUDU</name>
<dbReference type="GO" id="GO:0051301">
    <property type="term" value="P:cell division"/>
    <property type="evidence" value="ECO:0007669"/>
    <property type="project" value="UniProtKB-KW"/>
</dbReference>
<dbReference type="PROSITE" id="PS50191">
    <property type="entry name" value="CRAL_TRIO"/>
    <property type="match status" value="1"/>
</dbReference>
<dbReference type="InterPro" id="IPR044834">
    <property type="entry name" value="PATL"/>
</dbReference>
<dbReference type="SUPFAM" id="SSF52540">
    <property type="entry name" value="P-loop containing nucleoside triphosphate hydrolases"/>
    <property type="match status" value="1"/>
</dbReference>
<evidence type="ECO:0000256" key="10">
    <source>
        <dbReference type="SAM" id="MobiDB-lite"/>
    </source>
</evidence>
<evidence type="ECO:0000259" key="11">
    <source>
        <dbReference type="PROSITE" id="PS50191"/>
    </source>
</evidence>
<keyword evidence="7" id="KW-0446">Lipid-binding</keyword>
<evidence type="ECO:0000256" key="1">
    <source>
        <dbReference type="ARBA" id="ARBA00004370"/>
    </source>
</evidence>
<dbReference type="GO" id="GO:0016020">
    <property type="term" value="C:membrane"/>
    <property type="evidence" value="ECO:0007669"/>
    <property type="project" value="UniProtKB-SubCell"/>
</dbReference>
<dbReference type="InterPro" id="IPR011074">
    <property type="entry name" value="CRAL/TRIO_N_dom"/>
</dbReference>
<dbReference type="GO" id="GO:0005737">
    <property type="term" value="C:cytoplasm"/>
    <property type="evidence" value="ECO:0007669"/>
    <property type="project" value="UniProtKB-SubCell"/>
</dbReference>
<feature type="domain" description="CRAL-TRIO" evidence="11">
    <location>
        <begin position="337"/>
        <end position="512"/>
    </location>
</feature>
<feature type="compositionally biased region" description="Basic and acidic residues" evidence="10">
    <location>
        <begin position="163"/>
        <end position="176"/>
    </location>
</feature>
<evidence type="ECO:0000256" key="9">
    <source>
        <dbReference type="ARBA" id="ARBA00023306"/>
    </source>
</evidence>
<evidence type="ECO:0000256" key="6">
    <source>
        <dbReference type="ARBA" id="ARBA00022618"/>
    </source>
</evidence>
<keyword evidence="6" id="KW-0132">Cell division</keyword>
<comment type="subcellular location">
    <subcellularLocation>
        <location evidence="2">Cytoplasm</location>
    </subcellularLocation>
    <subcellularLocation>
        <location evidence="1">Membrane</location>
    </subcellularLocation>
</comment>
<reference evidence="13" key="1">
    <citation type="journal article" date="2019" name="Science">
        <title>Mutation of a bHLH transcription factor allowed almond domestication.</title>
        <authorList>
            <person name="Sanchez-Perez R."/>
            <person name="Pavan S."/>
            <person name="Mazzeo R."/>
            <person name="Moldovan C."/>
            <person name="Aiese Cigliano R."/>
            <person name="Del Cueto J."/>
            <person name="Ricciardi F."/>
            <person name="Lotti C."/>
            <person name="Ricciardi L."/>
            <person name="Dicenta F."/>
            <person name="Lopez-Marques R.L."/>
            <person name="Lindberg Moller B."/>
        </authorList>
    </citation>
    <scope>NUCLEOTIDE SEQUENCE</scope>
</reference>
<dbReference type="GO" id="GO:0008289">
    <property type="term" value="F:lipid binding"/>
    <property type="evidence" value="ECO:0007669"/>
    <property type="project" value="UniProtKB-KW"/>
</dbReference>
<evidence type="ECO:0000256" key="3">
    <source>
        <dbReference type="ARBA" id="ARBA00007155"/>
    </source>
</evidence>
<dbReference type="Pfam" id="PF00650">
    <property type="entry name" value="CRAL_TRIO"/>
    <property type="match status" value="1"/>
</dbReference>
<evidence type="ECO:0000256" key="4">
    <source>
        <dbReference type="ARBA" id="ARBA00022448"/>
    </source>
</evidence>
<dbReference type="AlphaFoldDB" id="A0A4Y1S200"/>
<dbReference type="CDD" id="cd00170">
    <property type="entry name" value="SEC14"/>
    <property type="match status" value="1"/>
</dbReference>
<dbReference type="SUPFAM" id="SSF52087">
    <property type="entry name" value="CRAL/TRIO domain"/>
    <property type="match status" value="1"/>
</dbReference>